<comment type="caution">
    <text evidence="1">The sequence shown here is derived from an EMBL/GenBank/DDBJ whole genome shotgun (WGS) entry which is preliminary data.</text>
</comment>
<sequence length="89" mass="9669">MDFRKVTGVGDFDYCTTALDAALPPSLLDSVGGHESLGRLMDWMSERLGTKRKRSARSWTTPSTLEYSGIGKKLMVLGCVEGGEGENVQ</sequence>
<protein>
    <submittedName>
        <fullName evidence="1">Uncharacterized protein</fullName>
    </submittedName>
</protein>
<dbReference type="AlphaFoldDB" id="A0A1S9RN18"/>
<reference evidence="2" key="1">
    <citation type="submission" date="2015-09" db="EMBL/GenBank/DDBJ databases">
        <authorList>
            <person name="Fill T.P."/>
            <person name="Baretta J.F."/>
            <person name="de Almeida L.G."/>
            <person name="Rocha M."/>
            <person name="de Souza D.H."/>
            <person name="Malavazi I."/>
            <person name="Cerdeira L.T."/>
            <person name="Hong H."/>
            <person name="Samborskyy M."/>
            <person name="de Vasconcelos A.T."/>
            <person name="Leadlay P."/>
            <person name="Rodrigues-Filho E."/>
        </authorList>
    </citation>
    <scope>NUCLEOTIDE SEQUENCE [LARGE SCALE GENOMIC DNA]</scope>
    <source>
        <strain evidence="2">LaBioMMi 136</strain>
    </source>
</reference>
<gene>
    <name evidence="1" type="ORF">PEBR_19641</name>
</gene>
<accession>A0A1S9RN18</accession>
<dbReference type="EMBL" id="LJBN01000132">
    <property type="protein sequence ID" value="OOQ86907.1"/>
    <property type="molecule type" value="Genomic_DNA"/>
</dbReference>
<evidence type="ECO:0000313" key="2">
    <source>
        <dbReference type="Proteomes" id="UP000190744"/>
    </source>
</evidence>
<evidence type="ECO:0000313" key="1">
    <source>
        <dbReference type="EMBL" id="OOQ86907.1"/>
    </source>
</evidence>
<name>A0A1S9RN18_PENBI</name>
<dbReference type="Proteomes" id="UP000190744">
    <property type="component" value="Unassembled WGS sequence"/>
</dbReference>
<organism evidence="1 2">
    <name type="scientific">Penicillium brasilianum</name>
    <dbReference type="NCBI Taxonomy" id="104259"/>
    <lineage>
        <taxon>Eukaryota</taxon>
        <taxon>Fungi</taxon>
        <taxon>Dikarya</taxon>
        <taxon>Ascomycota</taxon>
        <taxon>Pezizomycotina</taxon>
        <taxon>Eurotiomycetes</taxon>
        <taxon>Eurotiomycetidae</taxon>
        <taxon>Eurotiales</taxon>
        <taxon>Aspergillaceae</taxon>
        <taxon>Penicillium</taxon>
    </lineage>
</organism>
<proteinExistence type="predicted"/>